<protein>
    <submittedName>
        <fullName evidence="2">RNA-directed DNA polymerase, eukaryota, reverse transcriptase zinc-binding domain protein</fullName>
    </submittedName>
</protein>
<organism evidence="2 3">
    <name type="scientific">Tanacetum coccineum</name>
    <dbReference type="NCBI Taxonomy" id="301880"/>
    <lineage>
        <taxon>Eukaryota</taxon>
        <taxon>Viridiplantae</taxon>
        <taxon>Streptophyta</taxon>
        <taxon>Embryophyta</taxon>
        <taxon>Tracheophyta</taxon>
        <taxon>Spermatophyta</taxon>
        <taxon>Magnoliopsida</taxon>
        <taxon>eudicotyledons</taxon>
        <taxon>Gunneridae</taxon>
        <taxon>Pentapetalae</taxon>
        <taxon>asterids</taxon>
        <taxon>campanulids</taxon>
        <taxon>Asterales</taxon>
        <taxon>Asteraceae</taxon>
        <taxon>Asteroideae</taxon>
        <taxon>Anthemideae</taxon>
        <taxon>Anthemidinae</taxon>
        <taxon>Tanacetum</taxon>
    </lineage>
</organism>
<keyword evidence="2" id="KW-0695">RNA-directed DNA polymerase</keyword>
<accession>A0ABQ5B9K0</accession>
<dbReference type="InterPro" id="IPR000477">
    <property type="entry name" value="RT_dom"/>
</dbReference>
<dbReference type="EMBL" id="BQNB010012967">
    <property type="protein sequence ID" value="GJT10171.1"/>
    <property type="molecule type" value="Genomic_DNA"/>
</dbReference>
<evidence type="ECO:0000259" key="1">
    <source>
        <dbReference type="PROSITE" id="PS50878"/>
    </source>
</evidence>
<reference evidence="2" key="2">
    <citation type="submission" date="2022-01" db="EMBL/GenBank/DDBJ databases">
        <authorList>
            <person name="Yamashiro T."/>
            <person name="Shiraishi A."/>
            <person name="Satake H."/>
            <person name="Nakayama K."/>
        </authorList>
    </citation>
    <scope>NUCLEOTIDE SEQUENCE</scope>
</reference>
<dbReference type="InterPro" id="IPR043502">
    <property type="entry name" value="DNA/RNA_pol_sf"/>
</dbReference>
<comment type="caution">
    <text evidence="2">The sequence shown here is derived from an EMBL/GenBank/DDBJ whole genome shotgun (WGS) entry which is preliminary data.</text>
</comment>
<name>A0ABQ5B9K0_9ASTR</name>
<gene>
    <name evidence="2" type="ORF">Tco_0857213</name>
</gene>
<feature type="domain" description="Reverse transcriptase" evidence="1">
    <location>
        <begin position="1"/>
        <end position="177"/>
    </location>
</feature>
<dbReference type="PANTHER" id="PTHR33116:SF81">
    <property type="entry name" value="RNA-DIRECTED DNA POLYMERASE"/>
    <property type="match status" value="1"/>
</dbReference>
<dbReference type="GO" id="GO:0003964">
    <property type="term" value="F:RNA-directed DNA polymerase activity"/>
    <property type="evidence" value="ECO:0007669"/>
    <property type="project" value="UniProtKB-KW"/>
</dbReference>
<evidence type="ECO:0000313" key="2">
    <source>
        <dbReference type="EMBL" id="GJT10171.1"/>
    </source>
</evidence>
<proteinExistence type="predicted"/>
<dbReference type="Proteomes" id="UP001151760">
    <property type="component" value="Unassembled WGS sequence"/>
</dbReference>
<dbReference type="CDD" id="cd01650">
    <property type="entry name" value="RT_nLTR_like"/>
    <property type="match status" value="1"/>
</dbReference>
<dbReference type="SUPFAM" id="SSF56672">
    <property type="entry name" value="DNA/RNA polymerases"/>
    <property type="match status" value="1"/>
</dbReference>
<dbReference type="Pfam" id="PF00078">
    <property type="entry name" value="RVT_1"/>
    <property type="match status" value="1"/>
</dbReference>
<sequence length="240" mass="27114">MANRLARVIDSIISQEQSAFIKHRQILDGPLMVNEVIKWCNRKKAKLMVFKIDFEKAFDSVSWDFLFKINGDLTREFKINRGLRQGYPLSPFLFIIAMEGLHVAVEDAMVAGKWSRANIKSMVSIMECFHQVSGLKINFHKSNLFGVGVPFEEVNHFASTTGCNARQTPFSYLGLPIDCNIAKTKSWDPIFEKFSKRLSKWKSLLLSIGGRSTLISSVLDPLGNNSTTSHPFFLCPCTVT</sequence>
<dbReference type="PROSITE" id="PS50878">
    <property type="entry name" value="RT_POL"/>
    <property type="match status" value="1"/>
</dbReference>
<dbReference type="PANTHER" id="PTHR33116">
    <property type="entry name" value="REVERSE TRANSCRIPTASE ZINC-BINDING DOMAIN-CONTAINING PROTEIN-RELATED-RELATED"/>
    <property type="match status" value="1"/>
</dbReference>
<evidence type="ECO:0000313" key="3">
    <source>
        <dbReference type="Proteomes" id="UP001151760"/>
    </source>
</evidence>
<keyword evidence="2" id="KW-0548">Nucleotidyltransferase</keyword>
<keyword evidence="2" id="KW-0808">Transferase</keyword>
<keyword evidence="3" id="KW-1185">Reference proteome</keyword>
<reference evidence="2" key="1">
    <citation type="journal article" date="2022" name="Int. J. Mol. Sci.">
        <title>Draft Genome of Tanacetum Coccineum: Genomic Comparison of Closely Related Tanacetum-Family Plants.</title>
        <authorList>
            <person name="Yamashiro T."/>
            <person name="Shiraishi A."/>
            <person name="Nakayama K."/>
            <person name="Satake H."/>
        </authorList>
    </citation>
    <scope>NUCLEOTIDE SEQUENCE</scope>
</reference>